<dbReference type="Pfam" id="PF01636">
    <property type="entry name" value="APH"/>
    <property type="match status" value="1"/>
</dbReference>
<proteinExistence type="predicted"/>
<dbReference type="InterPro" id="IPR051678">
    <property type="entry name" value="AGP_Transferase"/>
</dbReference>
<keyword evidence="3" id="KW-1185">Reference proteome</keyword>
<feature type="domain" description="Aminoglycoside phosphotransferase" evidence="1">
    <location>
        <begin position="28"/>
        <end position="224"/>
    </location>
</feature>
<keyword evidence="2" id="KW-0808">Transferase</keyword>
<dbReference type="Proteomes" id="UP001240171">
    <property type="component" value="Unassembled WGS sequence"/>
</dbReference>
<comment type="caution">
    <text evidence="2">The sequence shown here is derived from an EMBL/GenBank/DDBJ whole genome shotgun (WGS) entry which is preliminary data.</text>
</comment>
<gene>
    <name evidence="2" type="ORF">Q5741_14460</name>
</gene>
<dbReference type="InterPro" id="IPR011009">
    <property type="entry name" value="Kinase-like_dom_sf"/>
</dbReference>
<dbReference type="EMBL" id="JAUQTB010000008">
    <property type="protein sequence ID" value="MDO7907609.1"/>
    <property type="molecule type" value="Genomic_DNA"/>
</dbReference>
<dbReference type="Gene3D" id="3.90.1200.10">
    <property type="match status" value="1"/>
</dbReference>
<dbReference type="GO" id="GO:0016740">
    <property type="term" value="F:transferase activity"/>
    <property type="evidence" value="ECO:0007669"/>
    <property type="project" value="UniProtKB-KW"/>
</dbReference>
<protein>
    <submittedName>
        <fullName evidence="2">Aminoglycoside phosphotransferase family protein</fullName>
        <ecNumber evidence="2">2.7.1.-</ecNumber>
    </submittedName>
</protein>
<dbReference type="PANTHER" id="PTHR21310">
    <property type="entry name" value="AMINOGLYCOSIDE PHOSPHOTRANSFERASE-RELATED-RELATED"/>
    <property type="match status" value="1"/>
</dbReference>
<organism evidence="2 3">
    <name type="scientific">Paenibacillus lacisoli</name>
    <dbReference type="NCBI Taxonomy" id="3064525"/>
    <lineage>
        <taxon>Bacteria</taxon>
        <taxon>Bacillati</taxon>
        <taxon>Bacillota</taxon>
        <taxon>Bacilli</taxon>
        <taxon>Bacillales</taxon>
        <taxon>Paenibacillaceae</taxon>
        <taxon>Paenibacillus</taxon>
    </lineage>
</organism>
<dbReference type="InterPro" id="IPR002575">
    <property type="entry name" value="Aminoglycoside_PTrfase"/>
</dbReference>
<accession>A0ABT9CEA6</accession>
<evidence type="ECO:0000313" key="3">
    <source>
        <dbReference type="Proteomes" id="UP001240171"/>
    </source>
</evidence>
<dbReference type="EC" id="2.7.1.-" evidence="2"/>
<evidence type="ECO:0000259" key="1">
    <source>
        <dbReference type="Pfam" id="PF01636"/>
    </source>
</evidence>
<sequence length="289" mass="32940">MGNLLQDIDWKDKTRDCDRLLESSLLKTEPIAPGFEAEVVRVHSGQDSLVLKIWNRQSRPDVGFQYRLLSVLYEQGIAVSRPLGWGKDAEGHFVLLTSYDGEPLMQLDDSVIAGLAVQLARIHETDVIEGGKIELPLYSFKGYFYPQIEQFPDLEEPLNQLLPLVSLQQTAVIHGDYHLGNIVGQAGRHTIIDWTNAQWGDARYDFAWSHLLMELYVPQPYASLFETAYLLEHPIGLEVRQQFQALACIRWLLLYRHGHTPKADQLQQLLDQVVQRNPVLASLGMPWTL</sequence>
<name>A0ABT9CEA6_9BACL</name>
<dbReference type="RefSeq" id="WP_305024817.1">
    <property type="nucleotide sequence ID" value="NZ_JAUQTB010000008.1"/>
</dbReference>
<evidence type="ECO:0000313" key="2">
    <source>
        <dbReference type="EMBL" id="MDO7907609.1"/>
    </source>
</evidence>
<dbReference type="SUPFAM" id="SSF56112">
    <property type="entry name" value="Protein kinase-like (PK-like)"/>
    <property type="match status" value="1"/>
</dbReference>
<reference evidence="2 3" key="1">
    <citation type="submission" date="2023-07" db="EMBL/GenBank/DDBJ databases">
        <title>Paenibacillus sp. JX-17 nov. isolated from soil.</title>
        <authorList>
            <person name="Wan Y."/>
            <person name="Liu B."/>
        </authorList>
    </citation>
    <scope>NUCLEOTIDE SEQUENCE [LARGE SCALE GENOMIC DNA]</scope>
    <source>
        <strain evidence="2 3">JX-17</strain>
    </source>
</reference>